<organism evidence="2 3">
    <name type="scientific">Ataeniobius toweri</name>
    <dbReference type="NCBI Taxonomy" id="208326"/>
    <lineage>
        <taxon>Eukaryota</taxon>
        <taxon>Metazoa</taxon>
        <taxon>Chordata</taxon>
        <taxon>Craniata</taxon>
        <taxon>Vertebrata</taxon>
        <taxon>Euteleostomi</taxon>
        <taxon>Actinopterygii</taxon>
        <taxon>Neopterygii</taxon>
        <taxon>Teleostei</taxon>
        <taxon>Neoteleostei</taxon>
        <taxon>Acanthomorphata</taxon>
        <taxon>Ovalentaria</taxon>
        <taxon>Atherinomorphae</taxon>
        <taxon>Cyprinodontiformes</taxon>
        <taxon>Goodeidae</taxon>
        <taxon>Ataeniobius</taxon>
    </lineage>
</organism>
<dbReference type="Proteomes" id="UP001345963">
    <property type="component" value="Unassembled WGS sequence"/>
</dbReference>
<accession>A0ABU7ARL9</accession>
<comment type="caution">
    <text evidence="2">The sequence shown here is derived from an EMBL/GenBank/DDBJ whole genome shotgun (WGS) entry which is preliminary data.</text>
</comment>
<evidence type="ECO:0008006" key="4">
    <source>
        <dbReference type="Google" id="ProtNLM"/>
    </source>
</evidence>
<evidence type="ECO:0000256" key="1">
    <source>
        <dbReference type="SAM" id="MobiDB-lite"/>
    </source>
</evidence>
<dbReference type="EMBL" id="JAHUTI010024000">
    <property type="protein sequence ID" value="MED6240391.1"/>
    <property type="molecule type" value="Genomic_DNA"/>
</dbReference>
<keyword evidence="3" id="KW-1185">Reference proteome</keyword>
<feature type="region of interest" description="Disordered" evidence="1">
    <location>
        <begin position="67"/>
        <end position="90"/>
    </location>
</feature>
<proteinExistence type="predicted"/>
<reference evidence="2 3" key="1">
    <citation type="submission" date="2021-07" db="EMBL/GenBank/DDBJ databases">
        <authorList>
            <person name="Palmer J.M."/>
        </authorList>
    </citation>
    <scope>NUCLEOTIDE SEQUENCE [LARGE SCALE GENOMIC DNA]</scope>
    <source>
        <strain evidence="2 3">AT_MEX2019</strain>
        <tissue evidence="2">Muscle</tissue>
    </source>
</reference>
<sequence length="114" mass="12628">MLRIWGIDSKQLLSHINTMHSRSPDFRVVCGCLSEYRVYNSFYYHVKRPHAHHLLNIEAPEEQGSIRCGAGERTGTNEQTNTNPVPGADTALSSVTLANEGSSVILGTKESEEN</sequence>
<gene>
    <name evidence="2" type="ORF">ATANTOWER_020424</name>
</gene>
<feature type="compositionally biased region" description="Polar residues" evidence="1">
    <location>
        <begin position="74"/>
        <end position="84"/>
    </location>
</feature>
<name>A0ABU7ARL9_9TELE</name>
<evidence type="ECO:0000313" key="2">
    <source>
        <dbReference type="EMBL" id="MED6240391.1"/>
    </source>
</evidence>
<protein>
    <recommendedName>
        <fullName evidence="4">Fruitless</fullName>
    </recommendedName>
</protein>
<evidence type="ECO:0000313" key="3">
    <source>
        <dbReference type="Proteomes" id="UP001345963"/>
    </source>
</evidence>